<keyword evidence="13" id="KW-0443">Lipid metabolism</keyword>
<feature type="compositionally biased region" description="Pro residues" evidence="20">
    <location>
        <begin position="1"/>
        <end position="12"/>
    </location>
</feature>
<dbReference type="PANTHER" id="PTHR46378:SF1">
    <property type="entry name" value="STEROL REGULATORY ELEMENT-BINDING PROTEIN CLEAVAGE-ACTIVATING PROTEIN"/>
    <property type="match status" value="1"/>
</dbReference>
<comment type="function">
    <text evidence="19">Escort protein required for cholesterol as well as lipid homeostasis. Regulates export of the SCAP-SREBP complex from the endoplasmic reticulum to the Golgi upon low cholesterol, thereby regulating the processing of sterol regulatory element-binding proteins (SREBPs) SREBF1/SREBP1 and SREBF2/SREBP2. At high sterol concentrations, formation of a ternary complex with INSIG (INSIG1 or INSIG2) leads to mask the ER export signal in SCAP, promoting retention of the complex in the endoplasmic reticulum. Low sterol concentrations trigger release of INSIG, a conformational change in the SSD domain of SCAP, unmasking of the ER export signal, promoting recruitment into COPII-coated vesicles and transport of the SCAP-SREBP to the Golgi: in the Golgi, SREBPs are then processed, releasing the transcription factor fragment of SREBPs from the membrane, its import into the nucleus and up-regulation of LDLR, INSIG1 and the mevalonate pathway. Binds cholesterol via its SSD domain.</text>
</comment>
<comment type="subcellular location">
    <subcellularLocation>
        <location evidence="2">Cytoplasmic vesicle</location>
        <location evidence="2">COPII-coated vesicle membrane</location>
        <topology evidence="2">Multi-pass membrane protein</topology>
    </subcellularLocation>
    <subcellularLocation>
        <location evidence="1">Endoplasmic reticulum membrane</location>
        <topology evidence="1">Multi-pass membrane protein</topology>
    </subcellularLocation>
    <subcellularLocation>
        <location evidence="3">Golgi apparatus membrane</location>
        <topology evidence="3">Multi-pass membrane protein</topology>
    </subcellularLocation>
</comment>
<feature type="compositionally biased region" description="Polar residues" evidence="20">
    <location>
        <begin position="1444"/>
        <end position="1453"/>
    </location>
</feature>
<evidence type="ECO:0000256" key="21">
    <source>
        <dbReference type="SAM" id="Phobius"/>
    </source>
</evidence>
<feature type="transmembrane region" description="Helical" evidence="21">
    <location>
        <begin position="455"/>
        <end position="482"/>
    </location>
</feature>
<evidence type="ECO:0000259" key="22">
    <source>
        <dbReference type="PROSITE" id="PS50156"/>
    </source>
</evidence>
<evidence type="ECO:0000256" key="12">
    <source>
        <dbReference type="ARBA" id="ARBA00023034"/>
    </source>
</evidence>
<evidence type="ECO:0000256" key="9">
    <source>
        <dbReference type="ARBA" id="ARBA00022737"/>
    </source>
</evidence>
<evidence type="ECO:0000313" key="24">
    <source>
        <dbReference type="Proteomes" id="UP001329825"/>
    </source>
</evidence>
<feature type="compositionally biased region" description="Basic residues" evidence="20">
    <location>
        <begin position="55"/>
        <end position="69"/>
    </location>
</feature>
<comment type="similarity">
    <text evidence="4">Belongs to the WD repeat SCAP family.</text>
</comment>
<keyword evidence="6" id="KW-0153">Cholesterol metabolism</keyword>
<evidence type="ECO:0000256" key="6">
    <source>
        <dbReference type="ARBA" id="ARBA00022548"/>
    </source>
</evidence>
<sequence length="1501" mass="165656">MSRPGPSPPPALTPIASTSTAHPTFSSNYTRVRHRYEKEPMSSSPQERYPPSTMRPRRRKRREGEKSRRRLRWRKGIVTEAFRKFGEHCARNQIRTLLIDCLVMTNLFYPSMALYLQKKFPPLHPPSPDAHNTHRIPLQNEAGPSTYRQNPKEHPLSLLSTPVLDSFFPYPPPLLPRLTWSGWWEKDTSEEYQGWGLRRLLPQNAEDQVLNDEEIRIMRVGWADVEDVLDRDVEAGERSWEERDHILLRLVRDMAEEWETQYQSTGERCIRQMAHTDYHDANPAGACYILSPKQNPPTPEVSQIPMSDLVRQHPPLPHNSTTDDIPFGWAANAGNIYHSFALLFRVPSNSTTSFQRRWQKSITEMAKKVEGEVFVEAQGSRVTGADQTGQWFLSYTSHPAQDSDQNTSQELHVAHQPETISASPPKIVLFFYVILFTTLMVQLSNASKVHSRFGLAFTGVVQLCCSSVMSFSILALLGWNGWGSSGRSSSLPTYVLPFVIVVVGAENMSTLTKAIFSIPFTHSVPVRIGLGLSKVGTTIALTSLTDLLVLGIVWLCVNLRPVREFCLFAAVVIITDWFMLHTFFLTVLSIDAQRLELADVLASNGGPPISPVHQEADGDETGDGRQSGFNWRKLLRARTTKSGSLILLLITVGLLYWLTERHRIPLNTTAGLYGYTPTTGAKTMSSQGILPTPFSTKLSDLANLSSAERLWRSLNPLGWAYIRIFIPPASILVLPKLGHSMRPVDIRKLSLPTSRLLLPRLRPLFYLFKVVVLPQAVTAGTLYIVVSYLLKDADLLDAQRDRLGRVDEKQGNKTDISPNQTPKNSLVNRLKVHMLPCSHESDIDLISASSDGSMAISVGVDNIICLWRFDDLSSGSGTRENISIPIANLDPEDPIVASALSEDNEYISVCTKNGTVHIWQIQEEGPVVSLSSRQVNGKTQAKARITKIIFDDTNKSGAEDPFTIASSKATAKNVSTVPFVLVAFTDGSVFSVGPDSNASLIIESQNPDRVCRIAFIRSEGMLDILVTSSELSRVYRQASSGWLATSISENPEDRTTSVSMPNSSLPGLWAVGYRSGSIDLIDELIGHLVSISPNSSSEGINKVQLCRPSTMRCTGCNAVTSDGYLVISSTTSHVYLDRISPRTTTVFCRCSRPRTSLDEITTPFKSTSSSNPANLVVPPSMIKRRYSPGTSPKKSPSLLPPSNGDFPLSSHGGARRLSNLHTANASNNNNSTRGGIDENISNSTNSISPSTTNSPSGEYEIYSLGAISTFEEGDWEVLIDDSNTIAEPILVGLRKENQGIIDDSQWSIFTINLSNPWNGNTLNVGSMNLNDLSNKSLKETRLSELNSGNYDDYSLSINDRRMERLNSLNGRAKFPEVNFPERNGSASFSVPTFDVLGYVQFNQLQSIRSNGIIAGFGNRLGIIQINPNDQQVKGDRSAKKGNRITPTMNSTNGVIGMGLGMGTPTPRRSNSFPLAPPPSNSSMRTAAGNVNVNANANKKLD</sequence>
<feature type="region of interest" description="Disordered" evidence="20">
    <location>
        <begin position="1"/>
        <end position="69"/>
    </location>
</feature>
<evidence type="ECO:0000256" key="4">
    <source>
        <dbReference type="ARBA" id="ARBA00007410"/>
    </source>
</evidence>
<evidence type="ECO:0000256" key="16">
    <source>
        <dbReference type="ARBA" id="ARBA00023166"/>
    </source>
</evidence>
<feature type="transmembrane region" description="Helical" evidence="21">
    <location>
        <begin position="567"/>
        <end position="588"/>
    </location>
</feature>
<feature type="transmembrane region" description="Helical" evidence="21">
    <location>
        <begin position="764"/>
        <end position="790"/>
    </location>
</feature>
<dbReference type="EMBL" id="CP141883">
    <property type="protein sequence ID" value="WRT65676.1"/>
    <property type="molecule type" value="Genomic_DNA"/>
</dbReference>
<feature type="transmembrane region" description="Helical" evidence="21">
    <location>
        <begin position="642"/>
        <end position="659"/>
    </location>
</feature>
<accession>A0ABZ1CYA6</accession>
<keyword evidence="16" id="KW-1207">Sterol metabolism</keyword>
<keyword evidence="15 21" id="KW-0472">Membrane</keyword>
<keyword evidence="17" id="KW-0325">Glycoprotein</keyword>
<keyword evidence="7" id="KW-0853">WD repeat</keyword>
<evidence type="ECO:0000256" key="7">
    <source>
        <dbReference type="ARBA" id="ARBA00022574"/>
    </source>
</evidence>
<name>A0ABZ1CYA6_9TREE</name>
<dbReference type="RefSeq" id="XP_062790416.1">
    <property type="nucleotide sequence ID" value="XM_062934365.1"/>
</dbReference>
<dbReference type="InterPro" id="IPR001680">
    <property type="entry name" value="WD40_rpt"/>
</dbReference>
<dbReference type="InterPro" id="IPR000731">
    <property type="entry name" value="SSD"/>
</dbReference>
<feature type="compositionally biased region" description="Low complexity" evidence="20">
    <location>
        <begin position="1222"/>
        <end position="1232"/>
    </location>
</feature>
<evidence type="ECO:0000256" key="14">
    <source>
        <dbReference type="ARBA" id="ARBA00023121"/>
    </source>
</evidence>
<evidence type="ECO:0000256" key="11">
    <source>
        <dbReference type="ARBA" id="ARBA00022989"/>
    </source>
</evidence>
<feature type="compositionally biased region" description="Low complexity" evidence="20">
    <location>
        <begin position="1486"/>
        <end position="1501"/>
    </location>
</feature>
<dbReference type="GeneID" id="87954752"/>
<keyword evidence="10" id="KW-0256">Endoplasmic reticulum</keyword>
<protein>
    <recommendedName>
        <fullName evidence="5">Sterol regulatory element-binding protein cleavage-activating protein</fullName>
    </recommendedName>
</protein>
<dbReference type="PROSITE" id="PS50156">
    <property type="entry name" value="SSD"/>
    <property type="match status" value="1"/>
</dbReference>
<evidence type="ECO:0000256" key="20">
    <source>
        <dbReference type="SAM" id="MobiDB-lite"/>
    </source>
</evidence>
<evidence type="ECO:0000256" key="10">
    <source>
        <dbReference type="ARBA" id="ARBA00022824"/>
    </source>
</evidence>
<dbReference type="Pfam" id="PF12349">
    <property type="entry name" value="Sterol-sensing"/>
    <property type="match status" value="1"/>
</dbReference>
<evidence type="ECO:0000256" key="17">
    <source>
        <dbReference type="ARBA" id="ARBA00023180"/>
    </source>
</evidence>
<keyword evidence="11 21" id="KW-1133">Transmembrane helix</keyword>
<evidence type="ECO:0000256" key="5">
    <source>
        <dbReference type="ARBA" id="ARBA00019541"/>
    </source>
</evidence>
<feature type="compositionally biased region" description="Polar residues" evidence="20">
    <location>
        <begin position="15"/>
        <end position="30"/>
    </location>
</feature>
<evidence type="ECO:0000256" key="2">
    <source>
        <dbReference type="ARBA" id="ARBA00004557"/>
    </source>
</evidence>
<feature type="region of interest" description="Disordered" evidence="20">
    <location>
        <begin position="125"/>
        <end position="154"/>
    </location>
</feature>
<feature type="region of interest" description="Disordered" evidence="20">
    <location>
        <begin position="1431"/>
        <end position="1501"/>
    </location>
</feature>
<dbReference type="InterPro" id="IPR015943">
    <property type="entry name" value="WD40/YVTN_repeat-like_dom_sf"/>
</dbReference>
<evidence type="ECO:0000256" key="13">
    <source>
        <dbReference type="ARBA" id="ARBA00023098"/>
    </source>
</evidence>
<keyword evidence="24" id="KW-1185">Reference proteome</keyword>
<keyword evidence="14" id="KW-0446">Lipid-binding</keyword>
<dbReference type="SUPFAM" id="SSF50978">
    <property type="entry name" value="WD40 repeat-like"/>
    <property type="match status" value="1"/>
</dbReference>
<evidence type="ECO:0000256" key="3">
    <source>
        <dbReference type="ARBA" id="ARBA00004653"/>
    </source>
</evidence>
<keyword evidence="12" id="KW-0333">Golgi apparatus</keyword>
<gene>
    <name evidence="23" type="ORF">IL334_002621</name>
</gene>
<evidence type="ECO:0000256" key="19">
    <source>
        <dbReference type="ARBA" id="ARBA00045958"/>
    </source>
</evidence>
<evidence type="ECO:0000256" key="8">
    <source>
        <dbReference type="ARBA" id="ARBA00022692"/>
    </source>
</evidence>
<feature type="region of interest" description="Disordered" evidence="20">
    <location>
        <begin position="1159"/>
        <end position="1255"/>
    </location>
</feature>
<feature type="transmembrane region" description="Helical" evidence="21">
    <location>
        <begin position="427"/>
        <end position="443"/>
    </location>
</feature>
<evidence type="ECO:0000313" key="23">
    <source>
        <dbReference type="EMBL" id="WRT65676.1"/>
    </source>
</evidence>
<dbReference type="Proteomes" id="UP001329825">
    <property type="component" value="Chromosome 3"/>
</dbReference>
<dbReference type="InterPro" id="IPR036322">
    <property type="entry name" value="WD40_repeat_dom_sf"/>
</dbReference>
<dbReference type="SUPFAM" id="SSF82866">
    <property type="entry name" value="Multidrug efflux transporter AcrB transmembrane domain"/>
    <property type="match status" value="1"/>
</dbReference>
<keyword evidence="9" id="KW-0677">Repeat</keyword>
<keyword evidence="18" id="KW-0753">Steroid metabolism</keyword>
<evidence type="ECO:0000256" key="15">
    <source>
        <dbReference type="ARBA" id="ARBA00023136"/>
    </source>
</evidence>
<feature type="compositionally biased region" description="Low complexity" evidence="20">
    <location>
        <begin position="1191"/>
        <end position="1202"/>
    </location>
</feature>
<evidence type="ECO:0000256" key="1">
    <source>
        <dbReference type="ARBA" id="ARBA00004477"/>
    </source>
</evidence>
<reference evidence="23 24" key="1">
    <citation type="submission" date="2024-01" db="EMBL/GenBank/DDBJ databases">
        <title>Comparative genomics of Cryptococcus and Kwoniella reveals pathogenesis evolution and contrasting modes of karyotype evolution via chromosome fusion or intercentromeric recombination.</title>
        <authorList>
            <person name="Coelho M.A."/>
            <person name="David-Palma M."/>
            <person name="Shea T."/>
            <person name="Bowers K."/>
            <person name="McGinley-Smith S."/>
            <person name="Mohammad A.W."/>
            <person name="Gnirke A."/>
            <person name="Yurkov A.M."/>
            <person name="Nowrousian M."/>
            <person name="Sun S."/>
            <person name="Cuomo C.A."/>
            <person name="Heitman J."/>
        </authorList>
    </citation>
    <scope>NUCLEOTIDE SEQUENCE [LARGE SCALE GENOMIC DNA]</scope>
    <source>
        <strain evidence="23">CBS 11374</strain>
    </source>
</reference>
<dbReference type="PANTHER" id="PTHR46378">
    <property type="entry name" value="STEROL REGULATORY ELEMENT-BINDING PROTEIN CLEAVAGE-ACTIVATING PROTEIN"/>
    <property type="match status" value="1"/>
</dbReference>
<evidence type="ECO:0000256" key="18">
    <source>
        <dbReference type="ARBA" id="ARBA00023221"/>
    </source>
</evidence>
<feature type="compositionally biased region" description="Polar residues" evidence="20">
    <location>
        <begin position="1163"/>
        <end position="1173"/>
    </location>
</feature>
<organism evidence="23 24">
    <name type="scientific">Kwoniella shivajii</name>
    <dbReference type="NCBI Taxonomy" id="564305"/>
    <lineage>
        <taxon>Eukaryota</taxon>
        <taxon>Fungi</taxon>
        <taxon>Dikarya</taxon>
        <taxon>Basidiomycota</taxon>
        <taxon>Agaricomycotina</taxon>
        <taxon>Tremellomycetes</taxon>
        <taxon>Tremellales</taxon>
        <taxon>Cryptococcaceae</taxon>
        <taxon>Kwoniella</taxon>
    </lineage>
</organism>
<proteinExistence type="inferred from homology"/>
<dbReference type="Gene3D" id="2.130.10.10">
    <property type="entry name" value="YVTN repeat-like/Quinoprotein amine dehydrogenase"/>
    <property type="match status" value="1"/>
</dbReference>
<dbReference type="InterPro" id="IPR053958">
    <property type="entry name" value="HMGCR/SNAP/NPC1-like_SSD"/>
</dbReference>
<feature type="domain" description="SSD" evidence="22">
    <location>
        <begin position="424"/>
        <end position="590"/>
    </location>
</feature>
<dbReference type="SMART" id="SM00320">
    <property type="entry name" value="WD40"/>
    <property type="match status" value="2"/>
</dbReference>
<feature type="compositionally biased region" description="Low complexity" evidence="20">
    <location>
        <begin position="1239"/>
        <end position="1255"/>
    </location>
</feature>
<keyword evidence="8 21" id="KW-0812">Transmembrane</keyword>
<feature type="transmembrane region" description="Helical" evidence="21">
    <location>
        <begin position="528"/>
        <end position="555"/>
    </location>
</feature>
<dbReference type="InterPro" id="IPR030225">
    <property type="entry name" value="SCAP"/>
</dbReference>